<keyword evidence="2" id="KW-1185">Reference proteome</keyword>
<dbReference type="Proteomes" id="UP001152759">
    <property type="component" value="Chromosome 7"/>
</dbReference>
<accession>A0A9P0AJ99</accession>
<sequence length="305" mass="34156">MEQADQQYFDDEFDPRCLFSDDVCDPSGSDSVGPLDRILNAHCDDGAESDSDLESVPGQFVLTVQDILCNWTVEQKVEHSKVTALLQSLESVPLLSALPSTARSLVKTPRKYHVKDVRGSGKYLHVDDFIDEAKALIKDGIEVNGQFFTVSITGFAGDAPAKALVLEFKHCNGKSGCTRCNVRGEWSEKSSRTYYDNDNAAPRTHEEFLSQSSDDDYHRGTTRLTDISTLSLPKSFSLDYLHLLPLGCFRTLVYLWIFGKKEENIGAAARRALYEKSAQMRPHAPGAFCRKPRTLQEAHYFKDTE</sequence>
<gene>
    <name evidence="1" type="ORF">BEMITA_LOCUS11220</name>
</gene>
<dbReference type="PANTHER" id="PTHR33053">
    <property type="entry name" value="PROTEIN, PUTATIVE-RELATED"/>
    <property type="match status" value="1"/>
</dbReference>
<dbReference type="AlphaFoldDB" id="A0A9P0AJ99"/>
<name>A0A9P0AJ99_BEMTA</name>
<protein>
    <submittedName>
        <fullName evidence="1">Uncharacterized protein</fullName>
    </submittedName>
</protein>
<reference evidence="1" key="1">
    <citation type="submission" date="2021-12" db="EMBL/GenBank/DDBJ databases">
        <authorList>
            <person name="King R."/>
        </authorList>
    </citation>
    <scope>NUCLEOTIDE SEQUENCE</scope>
</reference>
<evidence type="ECO:0000313" key="2">
    <source>
        <dbReference type="Proteomes" id="UP001152759"/>
    </source>
</evidence>
<organism evidence="1 2">
    <name type="scientific">Bemisia tabaci</name>
    <name type="common">Sweetpotato whitefly</name>
    <name type="synonym">Aleurodes tabaci</name>
    <dbReference type="NCBI Taxonomy" id="7038"/>
    <lineage>
        <taxon>Eukaryota</taxon>
        <taxon>Metazoa</taxon>
        <taxon>Ecdysozoa</taxon>
        <taxon>Arthropoda</taxon>
        <taxon>Hexapoda</taxon>
        <taxon>Insecta</taxon>
        <taxon>Pterygota</taxon>
        <taxon>Neoptera</taxon>
        <taxon>Paraneoptera</taxon>
        <taxon>Hemiptera</taxon>
        <taxon>Sternorrhyncha</taxon>
        <taxon>Aleyrodoidea</taxon>
        <taxon>Aleyrodidae</taxon>
        <taxon>Aleyrodinae</taxon>
        <taxon>Bemisia</taxon>
    </lineage>
</organism>
<proteinExistence type="predicted"/>
<evidence type="ECO:0000313" key="1">
    <source>
        <dbReference type="EMBL" id="CAH0392744.1"/>
    </source>
</evidence>
<dbReference type="EMBL" id="OU963868">
    <property type="protein sequence ID" value="CAH0392744.1"/>
    <property type="molecule type" value="Genomic_DNA"/>
</dbReference>